<dbReference type="Proteomes" id="UP000310065">
    <property type="component" value="Chromosome L1"/>
</dbReference>
<protein>
    <submittedName>
        <fullName evidence="6">Flagellar hook-length control protein FliK</fullName>
    </submittedName>
</protein>
<evidence type="ECO:0000256" key="4">
    <source>
        <dbReference type="SAM" id="MobiDB-lite"/>
    </source>
</evidence>
<dbReference type="EMBL" id="CP040558">
    <property type="protein sequence ID" value="QCU73542.1"/>
    <property type="molecule type" value="Genomic_DNA"/>
</dbReference>
<keyword evidence="3" id="KW-1005">Bacterial flagellum biogenesis</keyword>
<dbReference type="RefSeq" id="WP_138488710.1">
    <property type="nucleotide sequence ID" value="NZ_CP040558.1"/>
</dbReference>
<proteinExistence type="inferred from homology"/>
<organism evidence="6 7">
    <name type="scientific">Pseudoalteromonas distincta</name>
    <dbReference type="NCBI Taxonomy" id="77608"/>
    <lineage>
        <taxon>Bacteria</taxon>
        <taxon>Pseudomonadati</taxon>
        <taxon>Pseudomonadota</taxon>
        <taxon>Gammaproteobacteria</taxon>
        <taxon>Alteromonadales</taxon>
        <taxon>Pseudoalteromonadaceae</taxon>
        <taxon>Pseudoalteromonas</taxon>
    </lineage>
</organism>
<evidence type="ECO:0000256" key="3">
    <source>
        <dbReference type="ARBA" id="ARBA00022795"/>
    </source>
</evidence>
<feature type="region of interest" description="Disordered" evidence="4">
    <location>
        <begin position="185"/>
        <end position="215"/>
    </location>
</feature>
<comment type="similarity">
    <text evidence="2">Belongs to the FliK family.</text>
</comment>
<keyword evidence="6" id="KW-0969">Cilium</keyword>
<dbReference type="PANTHER" id="PTHR37533">
    <property type="entry name" value="FLAGELLAR HOOK-LENGTH CONTROL PROTEIN"/>
    <property type="match status" value="1"/>
</dbReference>
<evidence type="ECO:0000259" key="5">
    <source>
        <dbReference type="Pfam" id="PF02120"/>
    </source>
</evidence>
<reference evidence="6 7" key="1">
    <citation type="submission" date="2019-05" db="EMBL/GenBank/DDBJ databases">
        <title>Complete genome sequence of Pseudoalteromonas sp. 16-SW-7(T) isolated from the Okhotsk Sea, Russia.</title>
        <authorList>
            <person name="Nguyen T.H."/>
            <person name="Nedashkovskaya O.I."/>
            <person name="Kim S.-G."/>
        </authorList>
    </citation>
    <scope>NUCLEOTIDE SEQUENCE [LARGE SCALE GENOMIC DNA]</scope>
    <source>
        <strain evidence="6 7">16-SW-7</strain>
    </source>
</reference>
<dbReference type="CDD" id="cd17470">
    <property type="entry name" value="T3SS_Flik_C"/>
    <property type="match status" value="1"/>
</dbReference>
<dbReference type="GO" id="GO:0044780">
    <property type="term" value="P:bacterial-type flagellum assembly"/>
    <property type="evidence" value="ECO:0007669"/>
    <property type="project" value="InterPro"/>
</dbReference>
<keyword evidence="6" id="KW-0966">Cell projection</keyword>
<dbReference type="GO" id="GO:0009424">
    <property type="term" value="C:bacterial-type flagellum hook"/>
    <property type="evidence" value="ECO:0007669"/>
    <property type="project" value="InterPro"/>
</dbReference>
<dbReference type="InterPro" id="IPR038610">
    <property type="entry name" value="FliK-like_C_sf"/>
</dbReference>
<evidence type="ECO:0000313" key="7">
    <source>
        <dbReference type="Proteomes" id="UP000310065"/>
    </source>
</evidence>
<dbReference type="AlphaFoldDB" id="A0A4P9IYH0"/>
<evidence type="ECO:0000313" key="6">
    <source>
        <dbReference type="EMBL" id="QCU73542.1"/>
    </source>
</evidence>
<dbReference type="PRINTS" id="PR01007">
    <property type="entry name" value="FLGHOOKFLIK"/>
</dbReference>
<dbReference type="InterPro" id="IPR001635">
    <property type="entry name" value="Flag_hook_Flik"/>
</dbReference>
<name>A0A4P9IYH0_9GAMM</name>
<feature type="compositionally biased region" description="Low complexity" evidence="4">
    <location>
        <begin position="693"/>
        <end position="707"/>
    </location>
</feature>
<dbReference type="GeneID" id="88774646"/>
<feature type="region of interest" description="Disordered" evidence="4">
    <location>
        <begin position="651"/>
        <end position="707"/>
    </location>
</feature>
<sequence>MAMNNISFLVSSEKDSLLAFKDNSLANGEGNLGEEFLSQLNEAHNSMGPLLKGNKNPDAENSIAIPKHKQPEENENLSVKLDEVTTDEVTFVSVEMLDQINSAQAMSTSINKPFDATKSIESENAELEATQAENTDIENTEIENSELQSTRVIASTNTSDEVSPEEANTASVVQNLIATNVDSKTAKLTDSKSDSLSSASLNSLPLNEGKHRKSDVAKAIESPLNSINKKPDDSLGPIVDDTELVSMDIKDQLAQDKPVSKSAKNIVLPTAILTEAPSVSPPPLTESQTTQASSQTSESEKGVAIDTLMTKDASLIKANSVIASLTPEQRSQLNAQVKVLENTDSTNSAASSTSNLKQMLAQFITDNEKAQSTVTKHPFSAEINSLNTTEKQSLLTQLNAYIKTEQPKGEQLSVLKQTVNELKASIEIGLADTAKSDSKTFVASETPNTVYNPQKLSLKASTNEGADLNKAAITPTKRDDLLKSLEELQKDGLRKITSEQTPARVAQVFTQITAALNTQQMSTLSQYDSLSYEQSLLDTQVIQTQQLQSTSQVKQVSIDPGVMQAINIVKSDAAKLLQERVSSMLSINNKEAEIRLDPPEMGSMQIRIRSDAEQAHINFVVQNQQAKEALEQSMPRLREMLAQQGLELGESTISYGQSGGETAEQSESGAQGNLANNKSVNDENDEQANNTAQSSRQQTSSSIDYYA</sequence>
<keyword evidence="6" id="KW-0282">Flagellum</keyword>
<dbReference type="Pfam" id="PF02120">
    <property type="entry name" value="Flg_hook"/>
    <property type="match status" value="1"/>
</dbReference>
<evidence type="ECO:0000256" key="1">
    <source>
        <dbReference type="ARBA" id="ARBA00003944"/>
    </source>
</evidence>
<gene>
    <name evidence="6" type="ORF">FFU37_03225</name>
</gene>
<evidence type="ECO:0000256" key="2">
    <source>
        <dbReference type="ARBA" id="ARBA00009149"/>
    </source>
</evidence>
<comment type="function">
    <text evidence="1">Controls the length of the flagellar hook.</text>
</comment>
<feature type="region of interest" description="Disordered" evidence="4">
    <location>
        <begin position="276"/>
        <end position="301"/>
    </location>
</feature>
<dbReference type="KEGG" id="pdv:FFU37_03225"/>
<feature type="compositionally biased region" description="Low complexity" evidence="4">
    <location>
        <begin position="194"/>
        <end position="207"/>
    </location>
</feature>
<accession>A0A4P9IYH0</accession>
<dbReference type="PANTHER" id="PTHR37533:SF2">
    <property type="entry name" value="FLAGELLAR HOOK-LENGTH CONTROL PROTEIN"/>
    <property type="match status" value="1"/>
</dbReference>
<feature type="compositionally biased region" description="Low complexity" evidence="4">
    <location>
        <begin position="285"/>
        <end position="297"/>
    </location>
</feature>
<dbReference type="InterPro" id="IPR052563">
    <property type="entry name" value="FliK"/>
</dbReference>
<feature type="domain" description="Flagellar hook-length control protein-like C-terminal" evidence="5">
    <location>
        <begin position="579"/>
        <end position="659"/>
    </location>
</feature>
<feature type="compositionally biased region" description="Polar residues" evidence="4">
    <location>
        <begin position="663"/>
        <end position="679"/>
    </location>
</feature>
<dbReference type="Gene3D" id="3.30.750.140">
    <property type="match status" value="1"/>
</dbReference>
<dbReference type="InterPro" id="IPR021136">
    <property type="entry name" value="Flagellar_hook_control-like_C"/>
</dbReference>